<dbReference type="RefSeq" id="WP_010688387.1">
    <property type="nucleotide sequence ID" value="NZ_CABIZJ010000002.1"/>
</dbReference>
<keyword evidence="2 6" id="KW-0808">Transferase</keyword>
<dbReference type="PANTHER" id="PTHR21060:SF15">
    <property type="entry name" value="ACETATE KINASE-RELATED"/>
    <property type="match status" value="1"/>
</dbReference>
<dbReference type="HAMAP" id="MF_00020">
    <property type="entry name" value="Acetate_kinase"/>
    <property type="match status" value="1"/>
</dbReference>
<dbReference type="NCBIfam" id="TIGR00016">
    <property type="entry name" value="ackA"/>
    <property type="match status" value="1"/>
</dbReference>
<feature type="active site" description="Proton donor/acceptor" evidence="6">
    <location>
        <position position="147"/>
    </location>
</feature>
<comment type="subunit">
    <text evidence="6">Homodimer.</text>
</comment>
<dbReference type="SUPFAM" id="SSF53067">
    <property type="entry name" value="Actin-like ATPase domain"/>
    <property type="match status" value="2"/>
</dbReference>
<keyword evidence="6" id="KW-0479">Metal-binding</keyword>
<dbReference type="InterPro" id="IPR023865">
    <property type="entry name" value="Aliphatic_acid_kinase_CS"/>
</dbReference>
<sequence length="398" mass="43921">MEKIMIINSGSSSLKFKLFNNETHETLASGIIERIGIHGSKIKVKYGDGQKYELDHEITNHLQGIELLLNVLKELNLIADLSEIKGIGHRVVAGGEYFSQPVVVDNDVIAKIKELAELAPLHNPANLNGIKAFRKYLPNALSVAVFDTAFHQTLPQENYMYSTPYEWYEKYGVRRYGAHGISHEYVARKAAELMGRPFEDLKLITCHLGAGASITAVKHGRSFDTSMGFTPLSGIQMATRAGDVDISLANYIMKKLNVQSMSDMVYLLNEKSGFLGVSGVSADMRDVEDAAAAGNKRAELAIKLFYNSILRYVGQYITEMGGVDGIVFTGGIGENSPETSEEIMKRLAYMGVTINEAENKKRGAETIISGPDSTVTVMRIPTDEEYMIAQHVWELLGE</sequence>
<dbReference type="PIRSF" id="PIRSF000722">
    <property type="entry name" value="Acetate_prop_kin"/>
    <property type="match status" value="1"/>
</dbReference>
<evidence type="ECO:0000256" key="3">
    <source>
        <dbReference type="ARBA" id="ARBA00022741"/>
    </source>
</evidence>
<dbReference type="PRINTS" id="PR00471">
    <property type="entry name" value="ACETATEKNASE"/>
</dbReference>
<comment type="subcellular location">
    <subcellularLocation>
        <location evidence="6">Cytoplasm</location>
    </subcellularLocation>
</comment>
<dbReference type="Proteomes" id="UP001238155">
    <property type="component" value="Chromosome"/>
</dbReference>
<dbReference type="PROSITE" id="PS01075">
    <property type="entry name" value="ACETATE_KINASE_1"/>
    <property type="match status" value="1"/>
</dbReference>
<dbReference type="GO" id="GO:0000287">
    <property type="term" value="F:magnesium ion binding"/>
    <property type="evidence" value="ECO:0007669"/>
    <property type="project" value="UniProtKB-UniRule"/>
</dbReference>
<dbReference type="GO" id="GO:0005737">
    <property type="term" value="C:cytoplasm"/>
    <property type="evidence" value="ECO:0007669"/>
    <property type="project" value="UniProtKB-SubCell"/>
</dbReference>
<feature type="binding site" evidence="6">
    <location>
        <begin position="283"/>
        <end position="285"/>
    </location>
    <ligand>
        <name>ATP</name>
        <dbReference type="ChEBI" id="CHEBI:30616"/>
    </ligand>
</feature>
<dbReference type="InterPro" id="IPR004372">
    <property type="entry name" value="Ac/propionate_kinase"/>
</dbReference>
<dbReference type="GO" id="GO:0006083">
    <property type="term" value="P:acetate metabolic process"/>
    <property type="evidence" value="ECO:0007669"/>
    <property type="project" value="TreeGrafter"/>
</dbReference>
<dbReference type="CDD" id="cd24010">
    <property type="entry name" value="ASKHA_NBD_AcK_PK"/>
    <property type="match status" value="1"/>
</dbReference>
<dbReference type="PROSITE" id="PS01076">
    <property type="entry name" value="ACETATE_KINASE_2"/>
    <property type="match status" value="1"/>
</dbReference>
<comment type="function">
    <text evidence="6">Catalyzes the formation of acetyl phosphate from acetate and ATP. Can also catalyze the reverse reaction.</text>
</comment>
<evidence type="ECO:0000313" key="9">
    <source>
        <dbReference type="Proteomes" id="UP001238155"/>
    </source>
</evidence>
<comment type="cofactor">
    <cofactor evidence="6">
        <name>Mg(2+)</name>
        <dbReference type="ChEBI" id="CHEBI:18420"/>
    </cofactor>
    <cofactor evidence="6">
        <name>Mn(2+)</name>
        <dbReference type="ChEBI" id="CHEBI:29035"/>
    </cofactor>
    <text evidence="6">Mg(2+). Can also accept Mn(2+).</text>
</comment>
<accession>A0AAJ6FS47</accession>
<evidence type="ECO:0000256" key="2">
    <source>
        <dbReference type="ARBA" id="ARBA00022679"/>
    </source>
</evidence>
<comment type="pathway">
    <text evidence="6">Metabolic intermediate biosynthesis; acetyl-CoA biosynthesis; acetyl-CoA from acetate: step 1/2.</text>
</comment>
<evidence type="ECO:0000256" key="4">
    <source>
        <dbReference type="ARBA" id="ARBA00022777"/>
    </source>
</evidence>
<keyword evidence="3 6" id="KW-0547">Nucleotide-binding</keyword>
<dbReference type="EMBL" id="CP123751">
    <property type="protein sequence ID" value="WHQ80010.1"/>
    <property type="molecule type" value="Genomic_DNA"/>
</dbReference>
<dbReference type="AlphaFoldDB" id="A0AAJ6FS47"/>
<keyword evidence="6" id="KW-0963">Cytoplasm</keyword>
<feature type="binding site" evidence="6">
    <location>
        <position position="384"/>
    </location>
    <ligand>
        <name>Mg(2+)</name>
        <dbReference type="ChEBI" id="CHEBI:18420"/>
    </ligand>
</feature>
<evidence type="ECO:0000313" key="8">
    <source>
        <dbReference type="EMBL" id="WHQ80010.1"/>
    </source>
</evidence>
<gene>
    <name evidence="6" type="primary">ackA</name>
    <name evidence="8" type="ORF">QFF56_08765</name>
</gene>
<feature type="binding site" evidence="6">
    <location>
        <position position="15"/>
    </location>
    <ligand>
        <name>ATP</name>
        <dbReference type="ChEBI" id="CHEBI:30616"/>
    </ligand>
</feature>
<dbReference type="InterPro" id="IPR043129">
    <property type="entry name" value="ATPase_NBD"/>
</dbReference>
<dbReference type="InterPro" id="IPR000890">
    <property type="entry name" value="Aliphatic_acid_kin_short-chain"/>
</dbReference>
<feature type="binding site" evidence="6">
    <location>
        <begin position="331"/>
        <end position="335"/>
    </location>
    <ligand>
        <name>ATP</name>
        <dbReference type="ChEBI" id="CHEBI:30616"/>
    </ligand>
</feature>
<feature type="site" description="Transition state stabilizer" evidence="6">
    <location>
        <position position="240"/>
    </location>
</feature>
<dbReference type="PANTHER" id="PTHR21060">
    <property type="entry name" value="ACETATE KINASE"/>
    <property type="match status" value="1"/>
</dbReference>
<keyword evidence="4 6" id="KW-0418">Kinase</keyword>
<comment type="catalytic activity">
    <reaction evidence="6">
        <text>acetate + ATP = acetyl phosphate + ADP</text>
        <dbReference type="Rhea" id="RHEA:11352"/>
        <dbReference type="ChEBI" id="CHEBI:22191"/>
        <dbReference type="ChEBI" id="CHEBI:30089"/>
        <dbReference type="ChEBI" id="CHEBI:30616"/>
        <dbReference type="ChEBI" id="CHEBI:456216"/>
        <dbReference type="EC" id="2.7.2.1"/>
    </reaction>
</comment>
<dbReference type="GO" id="GO:0008776">
    <property type="term" value="F:acetate kinase activity"/>
    <property type="evidence" value="ECO:0007669"/>
    <property type="project" value="UniProtKB-UniRule"/>
</dbReference>
<evidence type="ECO:0000256" key="7">
    <source>
        <dbReference type="RuleBase" id="RU003835"/>
    </source>
</evidence>
<reference evidence="8" key="1">
    <citation type="submission" date="2023-04" db="EMBL/GenBank/DDBJ databases">
        <title>Four porcine-derived lactic acid bacteria strains analyses and their evaluation as potential probiotics based on genomics.</title>
        <authorList>
            <person name="Niu D."/>
        </authorList>
    </citation>
    <scope>NUCLEOTIDE SEQUENCE</scope>
    <source>
        <strain evidence="8">ZSB1</strain>
    </source>
</reference>
<dbReference type="GO" id="GO:0006085">
    <property type="term" value="P:acetyl-CoA biosynthetic process"/>
    <property type="evidence" value="ECO:0007669"/>
    <property type="project" value="UniProtKB-UniRule"/>
</dbReference>
<feature type="binding site" evidence="6">
    <location>
        <position position="8"/>
    </location>
    <ligand>
        <name>Mg(2+)</name>
        <dbReference type="ChEBI" id="CHEBI:18420"/>
    </ligand>
</feature>
<evidence type="ECO:0000256" key="5">
    <source>
        <dbReference type="ARBA" id="ARBA00022840"/>
    </source>
</evidence>
<feature type="site" description="Transition state stabilizer" evidence="6">
    <location>
        <position position="179"/>
    </location>
</feature>
<dbReference type="GO" id="GO:0005524">
    <property type="term" value="F:ATP binding"/>
    <property type="evidence" value="ECO:0007669"/>
    <property type="project" value="UniProtKB-KW"/>
</dbReference>
<keyword evidence="5 6" id="KW-0067">ATP-binding</keyword>
<dbReference type="Gene3D" id="3.30.420.40">
    <property type="match status" value="2"/>
</dbReference>
<feature type="binding site" evidence="6">
    <location>
        <begin position="207"/>
        <end position="211"/>
    </location>
    <ligand>
        <name>ATP</name>
        <dbReference type="ChEBI" id="CHEBI:30616"/>
    </ligand>
</feature>
<organism evidence="8 9">
    <name type="scientific">Ligilactobacillus animalis</name>
    <dbReference type="NCBI Taxonomy" id="1605"/>
    <lineage>
        <taxon>Bacteria</taxon>
        <taxon>Bacillati</taxon>
        <taxon>Bacillota</taxon>
        <taxon>Bacilli</taxon>
        <taxon>Lactobacillales</taxon>
        <taxon>Lactobacillaceae</taxon>
        <taxon>Ligilactobacillus</taxon>
    </lineage>
</organism>
<dbReference type="EC" id="2.7.2.1" evidence="6"/>
<protein>
    <recommendedName>
        <fullName evidence="6">Acetate kinase</fullName>
        <ecNumber evidence="6">2.7.2.1</ecNumber>
    </recommendedName>
    <alternativeName>
        <fullName evidence="6">Acetokinase</fullName>
    </alternativeName>
</protein>
<name>A0AAJ6FS47_9LACO</name>
<dbReference type="Pfam" id="PF00871">
    <property type="entry name" value="Acetate_kinase"/>
    <property type="match status" value="1"/>
</dbReference>
<feature type="binding site" evidence="6">
    <location>
        <position position="90"/>
    </location>
    <ligand>
        <name>substrate</name>
    </ligand>
</feature>
<dbReference type="GeneID" id="61227270"/>
<evidence type="ECO:0000256" key="1">
    <source>
        <dbReference type="ARBA" id="ARBA00008748"/>
    </source>
</evidence>
<keyword evidence="6" id="KW-0460">Magnesium</keyword>
<evidence type="ECO:0000256" key="6">
    <source>
        <dbReference type="HAMAP-Rule" id="MF_00020"/>
    </source>
</evidence>
<proteinExistence type="inferred from homology"/>
<comment type="similarity">
    <text evidence="1 6 7">Belongs to the acetokinase family.</text>
</comment>